<dbReference type="InterPro" id="IPR050330">
    <property type="entry name" value="Bact_OuterMem_StrucFunc"/>
</dbReference>
<dbReference type="PANTHER" id="PTHR30329">
    <property type="entry name" value="STATOR ELEMENT OF FLAGELLAR MOTOR COMPLEX"/>
    <property type="match status" value="1"/>
</dbReference>
<dbReference type="GO" id="GO:0016020">
    <property type="term" value="C:membrane"/>
    <property type="evidence" value="ECO:0007669"/>
    <property type="project" value="UniProtKB-UniRule"/>
</dbReference>
<dbReference type="Pfam" id="PF00691">
    <property type="entry name" value="OmpA"/>
    <property type="match status" value="1"/>
</dbReference>
<keyword evidence="4" id="KW-0966">Cell projection</keyword>
<comment type="caution">
    <text evidence="4">The sequence shown here is derived from an EMBL/GenBank/DDBJ whole genome shotgun (WGS) entry which is preliminary data.</text>
</comment>
<dbReference type="CDD" id="cd07185">
    <property type="entry name" value="OmpA_C-like"/>
    <property type="match status" value="1"/>
</dbReference>
<feature type="domain" description="OmpA-like" evidence="3">
    <location>
        <begin position="224"/>
        <end position="345"/>
    </location>
</feature>
<dbReference type="PROSITE" id="PS51123">
    <property type="entry name" value="OMPA_2"/>
    <property type="match status" value="1"/>
</dbReference>
<dbReference type="OrthoDB" id="9815217at2"/>
<keyword evidence="4" id="KW-0969">Cilium</keyword>
<keyword evidence="1" id="KW-0472">Membrane</keyword>
<dbReference type="EMBL" id="BFAZ01000006">
    <property type="protein sequence ID" value="GBF42086.1"/>
    <property type="molecule type" value="Genomic_DNA"/>
</dbReference>
<reference evidence="5" key="1">
    <citation type="journal article" date="2019" name="Microbiol. Immunol.">
        <title>Molecular and phenotypic characterization of Leptospira johnsonii sp. nov., Leptospira ellinghausenii sp. nov. and Leptospira ryugenii sp. nov. isolated from soil and water in Japan.</title>
        <authorList>
            <person name="Masuzawa T."/>
            <person name="Saito M."/>
            <person name="Nakao R."/>
            <person name="Nikaido Y."/>
            <person name="Matsumoto M."/>
            <person name="Ogawa M."/>
            <person name="Yokoyama M."/>
            <person name="Hidaka Y."/>
            <person name="Tomita J."/>
            <person name="Sakakibara K."/>
            <person name="Suzuki K."/>
            <person name="Yasuda S."/>
            <person name="Sato H."/>
            <person name="Yamaguchi M."/>
            <person name="Yoshida S.I."/>
            <person name="Koizumi N."/>
            <person name="Kawamura Y."/>
        </authorList>
    </citation>
    <scope>NUCLEOTIDE SEQUENCE [LARGE SCALE GENOMIC DNA]</scope>
    <source>
        <strain evidence="5">E18</strain>
    </source>
</reference>
<dbReference type="AlphaFoldDB" id="A0A2P2DBS3"/>
<protein>
    <submittedName>
        <fullName evidence="4">Endoflagellar motor protein</fullName>
    </submittedName>
</protein>
<proteinExistence type="predicted"/>
<dbReference type="Gene3D" id="3.30.1330.60">
    <property type="entry name" value="OmpA-like domain"/>
    <property type="match status" value="1"/>
</dbReference>
<gene>
    <name evidence="4" type="ORF">LPTSP2_13720</name>
</gene>
<evidence type="ECO:0000256" key="1">
    <source>
        <dbReference type="PROSITE-ProRule" id="PRU00473"/>
    </source>
</evidence>
<dbReference type="RefSeq" id="WP_108959213.1">
    <property type="nucleotide sequence ID" value="NZ_BFAZ01000006.1"/>
</dbReference>
<evidence type="ECO:0000313" key="5">
    <source>
        <dbReference type="Proteomes" id="UP000245206"/>
    </source>
</evidence>
<organism evidence="4 5">
    <name type="scientific">Leptospira ellinghausenii</name>
    <dbReference type="NCBI Taxonomy" id="1917822"/>
    <lineage>
        <taxon>Bacteria</taxon>
        <taxon>Pseudomonadati</taxon>
        <taxon>Spirochaetota</taxon>
        <taxon>Spirochaetia</taxon>
        <taxon>Leptospirales</taxon>
        <taxon>Leptospiraceae</taxon>
        <taxon>Leptospira</taxon>
    </lineage>
</organism>
<dbReference type="Proteomes" id="UP000245206">
    <property type="component" value="Unassembled WGS sequence"/>
</dbReference>
<keyword evidence="5" id="KW-1185">Reference proteome</keyword>
<feature type="region of interest" description="Disordered" evidence="2">
    <location>
        <begin position="116"/>
        <end position="135"/>
    </location>
</feature>
<dbReference type="InterPro" id="IPR036737">
    <property type="entry name" value="OmpA-like_sf"/>
</dbReference>
<keyword evidence="4" id="KW-0282">Flagellum</keyword>
<dbReference type="InterPro" id="IPR006665">
    <property type="entry name" value="OmpA-like"/>
</dbReference>
<dbReference type="SUPFAM" id="SSF103088">
    <property type="entry name" value="OmpA-like"/>
    <property type="match status" value="1"/>
</dbReference>
<evidence type="ECO:0000256" key="2">
    <source>
        <dbReference type="SAM" id="MobiDB-lite"/>
    </source>
</evidence>
<dbReference type="PANTHER" id="PTHR30329:SF21">
    <property type="entry name" value="LIPOPROTEIN YIAD-RELATED"/>
    <property type="match status" value="1"/>
</dbReference>
<evidence type="ECO:0000259" key="3">
    <source>
        <dbReference type="PROSITE" id="PS51123"/>
    </source>
</evidence>
<accession>A0A2P2DBS3</accession>
<evidence type="ECO:0000313" key="4">
    <source>
        <dbReference type="EMBL" id="GBF42086.1"/>
    </source>
</evidence>
<sequence>MILNKRHLFPSFTVILLSLWFVTPENLYADWVYFPYEYNQIYKEKYALELELADIRKQHQNELNRLEEEKKDLQSQIRNLTEDLELEKRNRAKEQDEYSDKLRDYDMRLRSLEKKGTDKERTLAEENRKREEKDRAEIESLKRKLEEKERECLQKEQKLRETYESKMDELKERIRNLEEELANLRKLTKEQKRELERLSEQTKEFEEKLAKEITSGQIRLKRFHNKLIINIDDKISFDSGSSELKPAILPAIEKIREILAAYPENYIVVEGHTDNVPIKTKFRNNWHLSSERALSVLEFILQNKNLNPKNFSSAGYGEHQPIVPNSTKENKALNRRVDIVVIPRATSSLGGNND</sequence>
<name>A0A2P2DBS3_9LEPT</name>